<dbReference type="InterPro" id="IPR013154">
    <property type="entry name" value="ADH-like_N"/>
</dbReference>
<evidence type="ECO:0000313" key="10">
    <source>
        <dbReference type="Proteomes" id="UP000433493"/>
    </source>
</evidence>
<dbReference type="InterPro" id="IPR013149">
    <property type="entry name" value="ADH-like_C"/>
</dbReference>
<dbReference type="GO" id="GO:0008270">
    <property type="term" value="F:zinc ion binding"/>
    <property type="evidence" value="ECO:0007669"/>
    <property type="project" value="InterPro"/>
</dbReference>
<keyword evidence="3 7" id="KW-0479">Metal-binding</keyword>
<accession>A0A7J5BGR9</accession>
<dbReference type="EMBL" id="WBKB01000001">
    <property type="protein sequence ID" value="KAB1645112.1"/>
    <property type="molecule type" value="Genomic_DNA"/>
</dbReference>
<dbReference type="Pfam" id="PF00107">
    <property type="entry name" value="ADH_zinc_N"/>
    <property type="match status" value="1"/>
</dbReference>
<dbReference type="Pfam" id="PF08240">
    <property type="entry name" value="ADH_N"/>
    <property type="match status" value="1"/>
</dbReference>
<keyword evidence="5" id="KW-0560">Oxidoreductase</keyword>
<keyword evidence="10" id="KW-1185">Reference proteome</keyword>
<evidence type="ECO:0000256" key="2">
    <source>
        <dbReference type="ARBA" id="ARBA00008072"/>
    </source>
</evidence>
<dbReference type="CDD" id="cd08279">
    <property type="entry name" value="Zn_ADH_class_III"/>
    <property type="match status" value="1"/>
</dbReference>
<dbReference type="FunFam" id="3.40.50.720:FF:000003">
    <property type="entry name" value="S-(hydroxymethyl)glutathione dehydrogenase"/>
    <property type="match status" value="1"/>
</dbReference>
<dbReference type="OrthoDB" id="334894at2"/>
<dbReference type="SUPFAM" id="SSF50129">
    <property type="entry name" value="GroES-like"/>
    <property type="match status" value="2"/>
</dbReference>
<dbReference type="Proteomes" id="UP000433493">
    <property type="component" value="Unassembled WGS sequence"/>
</dbReference>
<evidence type="ECO:0000256" key="5">
    <source>
        <dbReference type="ARBA" id="ARBA00023002"/>
    </source>
</evidence>
<gene>
    <name evidence="9" type="ORF">F8O05_02320</name>
</gene>
<dbReference type="PANTHER" id="PTHR43880:SF12">
    <property type="entry name" value="ALCOHOL DEHYDROGENASE CLASS-3"/>
    <property type="match status" value="1"/>
</dbReference>
<organism evidence="9 10">
    <name type="scientific">Gulosibacter chungangensis</name>
    <dbReference type="NCBI Taxonomy" id="979746"/>
    <lineage>
        <taxon>Bacteria</taxon>
        <taxon>Bacillati</taxon>
        <taxon>Actinomycetota</taxon>
        <taxon>Actinomycetes</taxon>
        <taxon>Micrococcales</taxon>
        <taxon>Microbacteriaceae</taxon>
        <taxon>Gulosibacter</taxon>
    </lineage>
</organism>
<dbReference type="InterPro" id="IPR002328">
    <property type="entry name" value="ADH_Zn_CS"/>
</dbReference>
<evidence type="ECO:0000259" key="8">
    <source>
        <dbReference type="SMART" id="SM00829"/>
    </source>
</evidence>
<dbReference type="SMART" id="SM00829">
    <property type="entry name" value="PKS_ER"/>
    <property type="match status" value="1"/>
</dbReference>
<feature type="domain" description="Enoyl reductase (ER)" evidence="8">
    <location>
        <begin position="10"/>
        <end position="363"/>
    </location>
</feature>
<comment type="cofactor">
    <cofactor evidence="1 7">
        <name>Zn(2+)</name>
        <dbReference type="ChEBI" id="CHEBI:29105"/>
    </cofactor>
</comment>
<evidence type="ECO:0000256" key="1">
    <source>
        <dbReference type="ARBA" id="ARBA00001947"/>
    </source>
</evidence>
<dbReference type="GO" id="GO:0005829">
    <property type="term" value="C:cytosol"/>
    <property type="evidence" value="ECO:0007669"/>
    <property type="project" value="TreeGrafter"/>
</dbReference>
<evidence type="ECO:0000256" key="6">
    <source>
        <dbReference type="ARBA" id="ARBA00023027"/>
    </source>
</evidence>
<dbReference type="SUPFAM" id="SSF51735">
    <property type="entry name" value="NAD(P)-binding Rossmann-fold domains"/>
    <property type="match status" value="1"/>
</dbReference>
<evidence type="ECO:0000256" key="7">
    <source>
        <dbReference type="RuleBase" id="RU361277"/>
    </source>
</evidence>
<dbReference type="PROSITE" id="PS00059">
    <property type="entry name" value="ADH_ZINC"/>
    <property type="match status" value="1"/>
</dbReference>
<dbReference type="GO" id="GO:0046294">
    <property type="term" value="P:formaldehyde catabolic process"/>
    <property type="evidence" value="ECO:0007669"/>
    <property type="project" value="TreeGrafter"/>
</dbReference>
<reference evidence="9 10" key="1">
    <citation type="submission" date="2019-09" db="EMBL/GenBank/DDBJ databases">
        <title>Phylogeny of genus Pseudoclavibacter and closely related genus.</title>
        <authorList>
            <person name="Li Y."/>
        </authorList>
    </citation>
    <scope>NUCLEOTIDE SEQUENCE [LARGE SCALE GENOMIC DNA]</scope>
    <source>
        <strain evidence="9 10">KCTC 13959</strain>
    </source>
</reference>
<comment type="caution">
    <text evidence="9">The sequence shown here is derived from an EMBL/GenBank/DDBJ whole genome shotgun (WGS) entry which is preliminary data.</text>
</comment>
<dbReference type="InterPro" id="IPR020843">
    <property type="entry name" value="ER"/>
</dbReference>
<keyword evidence="4 7" id="KW-0862">Zinc</keyword>
<evidence type="ECO:0000313" key="9">
    <source>
        <dbReference type="EMBL" id="KAB1645112.1"/>
    </source>
</evidence>
<dbReference type="AlphaFoldDB" id="A0A7J5BGR9"/>
<dbReference type="InterPro" id="IPR011032">
    <property type="entry name" value="GroES-like_sf"/>
</dbReference>
<comment type="similarity">
    <text evidence="2 7">Belongs to the zinc-containing alcohol dehydrogenase family.</text>
</comment>
<sequence length="366" mass="38615">MKAAVVNAVGEDFVIEDVEIADPIGGEVLVDVKASGLCHSDAHIQKIDFGFPMPVVLGHEIAGVVKAVGPDVVDLKVGDRVAASLVGACGVCDSCIAGKRHICENTDSLLRGPDEPSRLTRKDGSAVTQFQGISGFAEQCLVHENQLVKVPETVPFDKACLLGCGVVTGAGAVLKTAGVRVNDDVAVIGCGGVGLNAVQAARLAGARRIIAIDLQPAKLELAKKFGATHVINPNEVEDVVAAVHEITGRKGVDHAFEVIGLKPTAEQAFQLVGPDGTAYLIGMQRPGTRLDIDPITQMIMTPRTLHGVYMGSTNAKLDIPMFADYYEQGRFNLDDLVSRTITLDEINEGYAELDKGGVARSVIVFD</sequence>
<evidence type="ECO:0000256" key="3">
    <source>
        <dbReference type="ARBA" id="ARBA00022723"/>
    </source>
</evidence>
<dbReference type="RefSeq" id="WP_158051122.1">
    <property type="nucleotide sequence ID" value="NZ_WBKB01000001.1"/>
</dbReference>
<dbReference type="Gene3D" id="3.90.180.10">
    <property type="entry name" value="Medium-chain alcohol dehydrogenases, catalytic domain"/>
    <property type="match status" value="1"/>
</dbReference>
<proteinExistence type="inferred from homology"/>
<evidence type="ECO:0000256" key="4">
    <source>
        <dbReference type="ARBA" id="ARBA00022833"/>
    </source>
</evidence>
<dbReference type="Gene3D" id="3.40.50.720">
    <property type="entry name" value="NAD(P)-binding Rossmann-like Domain"/>
    <property type="match status" value="1"/>
</dbReference>
<dbReference type="InterPro" id="IPR036291">
    <property type="entry name" value="NAD(P)-bd_dom_sf"/>
</dbReference>
<keyword evidence="6" id="KW-0520">NAD</keyword>
<dbReference type="PANTHER" id="PTHR43880">
    <property type="entry name" value="ALCOHOL DEHYDROGENASE"/>
    <property type="match status" value="1"/>
</dbReference>
<protein>
    <submittedName>
        <fullName evidence="9">Zn-dependent alcohol dehydrogenase</fullName>
    </submittedName>
</protein>
<dbReference type="GO" id="GO:0051903">
    <property type="term" value="F:S-(hydroxymethyl)glutathione dehydrogenase [NAD(P)+] activity"/>
    <property type="evidence" value="ECO:0007669"/>
    <property type="project" value="TreeGrafter"/>
</dbReference>
<name>A0A7J5BGR9_9MICO</name>